<name>A0ABQ3XJ54_9ACTN</name>
<feature type="compositionally biased region" description="Basic residues" evidence="1">
    <location>
        <begin position="86"/>
        <end position="95"/>
    </location>
</feature>
<keyword evidence="2" id="KW-0472">Membrane</keyword>
<evidence type="ECO:0000256" key="2">
    <source>
        <dbReference type="SAM" id="Phobius"/>
    </source>
</evidence>
<proteinExistence type="predicted"/>
<gene>
    <name evidence="3" type="ORF">Aco03nite_069280</name>
</gene>
<dbReference type="Proteomes" id="UP000612282">
    <property type="component" value="Unassembled WGS sequence"/>
</dbReference>
<protein>
    <submittedName>
        <fullName evidence="3">Uncharacterized protein</fullName>
    </submittedName>
</protein>
<evidence type="ECO:0000313" key="4">
    <source>
        <dbReference type="Proteomes" id="UP000612282"/>
    </source>
</evidence>
<sequence length="189" mass="20736">MFATIRRRNRKARMRNELGQSVDHFKRAATIAAHETSSTVTPRINAARDRVQPAANAARDAASQSWDSALAALNTASESVRQAGKTTKKVSRKQLKAQEKNARKLQRKAEKATGRQKSRGSRLAGWALLGTAVGIGAAYVARRRREAQWEEYEPTTRAGADDASFDPIEPTVYTTSNGTATDQNKPDAR</sequence>
<keyword evidence="2" id="KW-1133">Transmembrane helix</keyword>
<evidence type="ECO:0000256" key="1">
    <source>
        <dbReference type="SAM" id="MobiDB-lite"/>
    </source>
</evidence>
<feature type="region of interest" description="Disordered" evidence="1">
    <location>
        <begin position="145"/>
        <end position="189"/>
    </location>
</feature>
<accession>A0ABQ3XJ54</accession>
<feature type="region of interest" description="Disordered" evidence="1">
    <location>
        <begin position="78"/>
        <end position="121"/>
    </location>
</feature>
<feature type="compositionally biased region" description="Polar residues" evidence="1">
    <location>
        <begin position="172"/>
        <end position="183"/>
    </location>
</feature>
<feature type="compositionally biased region" description="Basic and acidic residues" evidence="1">
    <location>
        <begin position="96"/>
        <end position="113"/>
    </location>
</feature>
<comment type="caution">
    <text evidence="3">The sequence shown here is derived from an EMBL/GenBank/DDBJ whole genome shotgun (WGS) entry which is preliminary data.</text>
</comment>
<evidence type="ECO:0000313" key="3">
    <source>
        <dbReference type="EMBL" id="GID58524.1"/>
    </source>
</evidence>
<dbReference type="RefSeq" id="WP_239145692.1">
    <property type="nucleotide sequence ID" value="NZ_BAAAQE010000013.1"/>
</dbReference>
<feature type="transmembrane region" description="Helical" evidence="2">
    <location>
        <begin position="123"/>
        <end position="141"/>
    </location>
</feature>
<organism evidence="3 4">
    <name type="scientific">Actinoplanes couchii</name>
    <dbReference type="NCBI Taxonomy" id="403638"/>
    <lineage>
        <taxon>Bacteria</taxon>
        <taxon>Bacillati</taxon>
        <taxon>Actinomycetota</taxon>
        <taxon>Actinomycetes</taxon>
        <taxon>Micromonosporales</taxon>
        <taxon>Micromonosporaceae</taxon>
        <taxon>Actinoplanes</taxon>
    </lineage>
</organism>
<dbReference type="EMBL" id="BOMG01000086">
    <property type="protein sequence ID" value="GID58524.1"/>
    <property type="molecule type" value="Genomic_DNA"/>
</dbReference>
<keyword evidence="4" id="KW-1185">Reference proteome</keyword>
<reference evidence="3 4" key="1">
    <citation type="submission" date="2021-01" db="EMBL/GenBank/DDBJ databases">
        <title>Whole genome shotgun sequence of Actinoplanes couchii NBRC 106145.</title>
        <authorList>
            <person name="Komaki H."/>
            <person name="Tamura T."/>
        </authorList>
    </citation>
    <scope>NUCLEOTIDE SEQUENCE [LARGE SCALE GENOMIC DNA]</scope>
    <source>
        <strain evidence="3 4">NBRC 106145</strain>
    </source>
</reference>
<keyword evidence="2" id="KW-0812">Transmembrane</keyword>